<dbReference type="EMBL" id="MCFC01000001">
    <property type="protein sequence ID" value="ORY35744.1"/>
    <property type="molecule type" value="Genomic_DNA"/>
</dbReference>
<evidence type="ECO:0000313" key="13">
    <source>
        <dbReference type="EMBL" id="ORY35744.1"/>
    </source>
</evidence>
<dbReference type="CDD" id="cd06548">
    <property type="entry name" value="GH18_chitinase"/>
    <property type="match status" value="1"/>
</dbReference>
<evidence type="ECO:0000256" key="10">
    <source>
        <dbReference type="ARBA" id="ARBA00023326"/>
    </source>
</evidence>
<keyword evidence="14" id="KW-1185">Reference proteome</keyword>
<dbReference type="EC" id="3.2.1.14" evidence="4"/>
<evidence type="ECO:0000256" key="4">
    <source>
        <dbReference type="ARBA" id="ARBA00012729"/>
    </source>
</evidence>
<keyword evidence="9 11" id="KW-0326">Glycosidase</keyword>
<dbReference type="GO" id="GO:0005576">
    <property type="term" value="C:extracellular region"/>
    <property type="evidence" value="ECO:0007669"/>
    <property type="project" value="UniProtKB-SubCell"/>
</dbReference>
<dbReference type="AlphaFoldDB" id="A0A1Y2BLT7"/>
<dbReference type="GO" id="GO:0008843">
    <property type="term" value="F:endochitinase activity"/>
    <property type="evidence" value="ECO:0007669"/>
    <property type="project" value="UniProtKB-EC"/>
</dbReference>
<evidence type="ECO:0000256" key="2">
    <source>
        <dbReference type="ARBA" id="ARBA00004613"/>
    </source>
</evidence>
<comment type="similarity">
    <text evidence="3">Belongs to the glycosyl hydrolase 18 family. Chitinase class V subfamily.</text>
</comment>
<dbReference type="Proteomes" id="UP000193986">
    <property type="component" value="Unassembled WGS sequence"/>
</dbReference>
<keyword evidence="8" id="KW-0119">Carbohydrate metabolism</keyword>
<keyword evidence="6 11" id="KW-0378">Hydrolase</keyword>
<gene>
    <name evidence="13" type="ORF">BCR39DRAFT_511870</name>
</gene>
<dbReference type="FunFam" id="3.20.20.80:FF:000075">
    <property type="entry name" value="Sporulation-specific chitinase"/>
    <property type="match status" value="1"/>
</dbReference>
<dbReference type="GO" id="GO:0000272">
    <property type="term" value="P:polysaccharide catabolic process"/>
    <property type="evidence" value="ECO:0007669"/>
    <property type="project" value="UniProtKB-KW"/>
</dbReference>
<protein>
    <recommendedName>
        <fullName evidence="4">chitinase</fullName>
        <ecNumber evidence="4">3.2.1.14</ecNumber>
    </recommendedName>
</protein>
<dbReference type="InterPro" id="IPR050314">
    <property type="entry name" value="Glycosyl_Hydrlase_18"/>
</dbReference>
<dbReference type="PROSITE" id="PS51910">
    <property type="entry name" value="GH18_2"/>
    <property type="match status" value="1"/>
</dbReference>
<evidence type="ECO:0000256" key="8">
    <source>
        <dbReference type="ARBA" id="ARBA00023277"/>
    </source>
</evidence>
<comment type="catalytic activity">
    <reaction evidence="1">
        <text>Random endo-hydrolysis of N-acetyl-beta-D-glucosaminide (1-&gt;4)-beta-linkages in chitin and chitodextrins.</text>
        <dbReference type="EC" id="3.2.1.14"/>
    </reaction>
</comment>
<dbReference type="SMART" id="SM00636">
    <property type="entry name" value="Glyco_18"/>
    <property type="match status" value="1"/>
</dbReference>
<dbReference type="SUPFAM" id="SSF54556">
    <property type="entry name" value="Chitinase insertion domain"/>
    <property type="match status" value="1"/>
</dbReference>
<comment type="subcellular location">
    <subcellularLocation>
        <location evidence="2">Secreted</location>
    </subcellularLocation>
</comment>
<dbReference type="Gene3D" id="3.10.50.10">
    <property type="match status" value="1"/>
</dbReference>
<dbReference type="PROSITE" id="PS01095">
    <property type="entry name" value="GH18_1"/>
    <property type="match status" value="1"/>
</dbReference>
<keyword evidence="7" id="KW-0146">Chitin degradation</keyword>
<evidence type="ECO:0000256" key="3">
    <source>
        <dbReference type="ARBA" id="ARBA00008682"/>
    </source>
</evidence>
<evidence type="ECO:0000256" key="11">
    <source>
        <dbReference type="RuleBase" id="RU000489"/>
    </source>
</evidence>
<keyword evidence="5" id="KW-0964">Secreted</keyword>
<evidence type="ECO:0000313" key="14">
    <source>
        <dbReference type="Proteomes" id="UP000193986"/>
    </source>
</evidence>
<sequence length="386" mass="43244">MDAILFYSILFRGIYGRKFPPQQIPHQHLTHINYAFANVNKETGEVALSDSWADVEIHYEGDSWDEPGTNLYGCFKAIYMLKKQNRNLKVMLSIGGWTYSPNFANISNPKWRASFTSSAVKLVEDLGLDGLDIDYEYPESSKDAQGYVALLHELRSGLEHLAASKGKRGGTYQLSVAAPCGMDKMRILDVRGMDQVLDFWNLMAYDFAGSWDKTTGHQASLYSTNPQGPSVDSAVRFYTHAGVHPGKLVIGMPLYGRAFANTDGIGAPFSGVGEGSWEAGMWDYKVLPMPGSQEINDHTLGASYSYDPRKRLLVSYDTQAIVSQKAQYINQMGLGGVMWWELDADAPEETGWALVRTVKEQLGPLEWRENELEYPRSKYDNLRKGM</sequence>
<accession>A0A1Y2BLT7</accession>
<dbReference type="InterPro" id="IPR001223">
    <property type="entry name" value="Glyco_hydro18_cat"/>
</dbReference>
<dbReference type="InterPro" id="IPR029070">
    <property type="entry name" value="Chitinase_insertion_sf"/>
</dbReference>
<evidence type="ECO:0000256" key="7">
    <source>
        <dbReference type="ARBA" id="ARBA00023024"/>
    </source>
</evidence>
<dbReference type="InterPro" id="IPR017853">
    <property type="entry name" value="GH"/>
</dbReference>
<comment type="caution">
    <text evidence="13">The sequence shown here is derived from an EMBL/GenBank/DDBJ whole genome shotgun (WGS) entry which is preliminary data.</text>
</comment>
<dbReference type="STRING" id="71784.A0A1Y2BLT7"/>
<dbReference type="GO" id="GO:0006032">
    <property type="term" value="P:chitin catabolic process"/>
    <property type="evidence" value="ECO:0007669"/>
    <property type="project" value="UniProtKB-KW"/>
</dbReference>
<dbReference type="PANTHER" id="PTHR11177:SF317">
    <property type="entry name" value="CHITINASE 12-RELATED"/>
    <property type="match status" value="1"/>
</dbReference>
<keyword evidence="10" id="KW-0624">Polysaccharide degradation</keyword>
<organism evidence="13 14">
    <name type="scientific">Naematelia encephala</name>
    <dbReference type="NCBI Taxonomy" id="71784"/>
    <lineage>
        <taxon>Eukaryota</taxon>
        <taxon>Fungi</taxon>
        <taxon>Dikarya</taxon>
        <taxon>Basidiomycota</taxon>
        <taxon>Agaricomycotina</taxon>
        <taxon>Tremellomycetes</taxon>
        <taxon>Tremellales</taxon>
        <taxon>Naemateliaceae</taxon>
        <taxon>Naematelia</taxon>
    </lineage>
</organism>
<dbReference type="PANTHER" id="PTHR11177">
    <property type="entry name" value="CHITINASE"/>
    <property type="match status" value="1"/>
</dbReference>
<dbReference type="OrthoDB" id="76388at2759"/>
<dbReference type="SUPFAM" id="SSF51445">
    <property type="entry name" value="(Trans)glycosidases"/>
    <property type="match status" value="1"/>
</dbReference>
<evidence type="ECO:0000256" key="1">
    <source>
        <dbReference type="ARBA" id="ARBA00000822"/>
    </source>
</evidence>
<evidence type="ECO:0000256" key="5">
    <source>
        <dbReference type="ARBA" id="ARBA00022525"/>
    </source>
</evidence>
<dbReference type="Gene3D" id="3.20.20.80">
    <property type="entry name" value="Glycosidases"/>
    <property type="match status" value="1"/>
</dbReference>
<dbReference type="InterPro" id="IPR011583">
    <property type="entry name" value="Chitinase_II/V-like_cat"/>
</dbReference>
<evidence type="ECO:0000256" key="6">
    <source>
        <dbReference type="ARBA" id="ARBA00022801"/>
    </source>
</evidence>
<evidence type="ECO:0000259" key="12">
    <source>
        <dbReference type="PROSITE" id="PS51910"/>
    </source>
</evidence>
<name>A0A1Y2BLT7_9TREE</name>
<reference evidence="13 14" key="1">
    <citation type="submission" date="2016-07" db="EMBL/GenBank/DDBJ databases">
        <title>Pervasive Adenine N6-methylation of Active Genes in Fungi.</title>
        <authorList>
            <consortium name="DOE Joint Genome Institute"/>
            <person name="Mondo S.J."/>
            <person name="Dannebaum R.O."/>
            <person name="Kuo R.C."/>
            <person name="Labutti K."/>
            <person name="Haridas S."/>
            <person name="Kuo A."/>
            <person name="Salamov A."/>
            <person name="Ahrendt S.R."/>
            <person name="Lipzen A."/>
            <person name="Sullivan W."/>
            <person name="Andreopoulos W.B."/>
            <person name="Clum A."/>
            <person name="Lindquist E."/>
            <person name="Daum C."/>
            <person name="Ramamoorthy G.K."/>
            <person name="Gryganskyi A."/>
            <person name="Culley D."/>
            <person name="Magnuson J.K."/>
            <person name="James T.Y."/>
            <person name="O'Malley M.A."/>
            <person name="Stajich J.E."/>
            <person name="Spatafora J.W."/>
            <person name="Visel A."/>
            <person name="Grigoriev I.V."/>
        </authorList>
    </citation>
    <scope>NUCLEOTIDE SEQUENCE [LARGE SCALE GENOMIC DNA]</scope>
    <source>
        <strain evidence="13 14">68-887.2</strain>
    </source>
</reference>
<dbReference type="GO" id="GO:0008061">
    <property type="term" value="F:chitin binding"/>
    <property type="evidence" value="ECO:0007669"/>
    <property type="project" value="InterPro"/>
</dbReference>
<dbReference type="InParanoid" id="A0A1Y2BLT7"/>
<evidence type="ECO:0000256" key="9">
    <source>
        <dbReference type="ARBA" id="ARBA00023295"/>
    </source>
</evidence>
<dbReference type="Pfam" id="PF00704">
    <property type="entry name" value="Glyco_hydro_18"/>
    <property type="match status" value="1"/>
</dbReference>
<feature type="domain" description="GH18" evidence="12">
    <location>
        <begin position="2"/>
        <end position="365"/>
    </location>
</feature>
<proteinExistence type="inferred from homology"/>
<dbReference type="InterPro" id="IPR001579">
    <property type="entry name" value="Glyco_hydro_18_chit_AS"/>
</dbReference>
<dbReference type="FunFam" id="3.10.50.10:FF:000005">
    <property type="entry name" value="Endochitinase B1"/>
    <property type="match status" value="1"/>
</dbReference>